<evidence type="ECO:0000256" key="2">
    <source>
        <dbReference type="SAM" id="Phobius"/>
    </source>
</evidence>
<dbReference type="PANTHER" id="PTHR34978:SF3">
    <property type="entry name" value="SLR0241 PROTEIN"/>
    <property type="match status" value="1"/>
</dbReference>
<dbReference type="InterPro" id="IPR008756">
    <property type="entry name" value="Peptidase_M56"/>
</dbReference>
<dbReference type="Pfam" id="PF05569">
    <property type="entry name" value="Peptidase_M56"/>
    <property type="match status" value="1"/>
</dbReference>
<dbReference type="InterPro" id="IPR052173">
    <property type="entry name" value="Beta-lactam_resp_regulator"/>
</dbReference>
<dbReference type="Pfam" id="PF13585">
    <property type="entry name" value="CHU_C"/>
    <property type="match status" value="2"/>
</dbReference>
<dbReference type="KEGG" id="pex:IZT61_20535"/>
<evidence type="ECO:0000313" key="5">
    <source>
        <dbReference type="Proteomes" id="UP000594759"/>
    </source>
</evidence>
<sequence>MRKAPSIMLENGVKLFDLERSKVAFSFFNMIFLDPQLPDKDTIIRHELVHIKQRHSIDVVIFEMVQIVNWVSPITYLIKKDIKLIHEFLADEGATSKGVEKYNYALFLIKNASAIQDVALSNQIFGSSNLKSRISMLNQKKSAKWARLKLLFVLPISIGTLCISTMAFTKDYGFIDIYSGTSQIKVIIRQDTVKKPFYSNGINVPNLKTVNFDYSYNDRLKKPMPITKRLFVFNGEVIEAGTSGGAKNVDQIILLDAENGIKRYGQKGKYGVIEVRGSKAVMLSIPPPPPPTMAPPPPPKVAPPTVAPPPPPKNEPTPTNKSGADAAPTATTNQQLSFFIDRSKNQKLVLPENDNRNSILIANKWGNEVYKSEKYLNDWDGKGENLSTGSYFFIQKEINNQGEVVNINRGYVNVVDSMGDFLKSGSNIKGEKVSTVELSKDQGNKLVFAKTSDRRMLTIFNTQGKGIYRTDDYQNNWNANVGNLQNGLYYFSVATINTAGRKTGSSTGSIALVN</sequence>
<keyword evidence="2" id="KW-0812">Transmembrane</keyword>
<dbReference type="AlphaFoldDB" id="A0A7S9PZ91"/>
<dbReference type="EMBL" id="CP064939">
    <property type="protein sequence ID" value="QPH39397.1"/>
    <property type="molecule type" value="Genomic_DNA"/>
</dbReference>
<accession>A0A7S9PZ91</accession>
<feature type="domain" description="Peptidase M56" evidence="3">
    <location>
        <begin position="39"/>
        <end position="137"/>
    </location>
</feature>
<dbReference type="PANTHER" id="PTHR34978">
    <property type="entry name" value="POSSIBLE SENSOR-TRANSDUCER PROTEIN BLAR"/>
    <property type="match status" value="1"/>
</dbReference>
<evidence type="ECO:0000259" key="3">
    <source>
        <dbReference type="Pfam" id="PF05569"/>
    </source>
</evidence>
<evidence type="ECO:0000313" key="4">
    <source>
        <dbReference type="EMBL" id="QPH39397.1"/>
    </source>
</evidence>
<keyword evidence="2" id="KW-0472">Membrane</keyword>
<keyword evidence="5" id="KW-1185">Reference proteome</keyword>
<feature type="transmembrane region" description="Helical" evidence="2">
    <location>
        <begin position="150"/>
        <end position="169"/>
    </location>
</feature>
<keyword evidence="2" id="KW-1133">Transmembrane helix</keyword>
<protein>
    <submittedName>
        <fullName evidence="4">Gliding motility-associated C-terminal domain-containing protein</fullName>
    </submittedName>
</protein>
<proteinExistence type="predicted"/>
<gene>
    <name evidence="4" type="ORF">IZT61_20535</name>
</gene>
<organism evidence="4 5">
    <name type="scientific">Pedobacter endophyticus</name>
    <dbReference type="NCBI Taxonomy" id="2789740"/>
    <lineage>
        <taxon>Bacteria</taxon>
        <taxon>Pseudomonadati</taxon>
        <taxon>Bacteroidota</taxon>
        <taxon>Sphingobacteriia</taxon>
        <taxon>Sphingobacteriales</taxon>
        <taxon>Sphingobacteriaceae</taxon>
        <taxon>Pedobacter</taxon>
    </lineage>
</organism>
<name>A0A7S9PZ91_9SPHI</name>
<dbReference type="Proteomes" id="UP000594759">
    <property type="component" value="Chromosome"/>
</dbReference>
<evidence type="ECO:0000256" key="1">
    <source>
        <dbReference type="SAM" id="MobiDB-lite"/>
    </source>
</evidence>
<feature type="region of interest" description="Disordered" evidence="1">
    <location>
        <begin position="284"/>
        <end position="329"/>
    </location>
</feature>
<reference evidence="4 5" key="1">
    <citation type="submission" date="2020-11" db="EMBL/GenBank/DDBJ databases">
        <title>Pedobacter endophytica, an endophytic bacteria isolated form Carex pumila.</title>
        <authorList>
            <person name="Peng Y."/>
            <person name="Jiang L."/>
            <person name="Lee J."/>
        </authorList>
    </citation>
    <scope>NUCLEOTIDE SEQUENCE [LARGE SCALE GENOMIC DNA]</scope>
    <source>
        <strain evidence="4 5">JBR3-12</strain>
    </source>
</reference>
<feature type="compositionally biased region" description="Pro residues" evidence="1">
    <location>
        <begin position="285"/>
        <end position="315"/>
    </location>
</feature>